<reference evidence="3 4" key="1">
    <citation type="submission" date="2017-10" db="EMBL/GenBank/DDBJ databases">
        <title>Sequencing the genomes of 1000 actinobacteria strains.</title>
        <authorList>
            <person name="Klenk H.-P."/>
        </authorList>
    </citation>
    <scope>NUCLEOTIDE SEQUENCE [LARGE SCALE GENOMIC DNA]</scope>
    <source>
        <strain evidence="3 4">DSM 21801</strain>
    </source>
</reference>
<feature type="compositionally biased region" description="Low complexity" evidence="1">
    <location>
        <begin position="1"/>
        <end position="15"/>
    </location>
</feature>
<keyword evidence="2" id="KW-0812">Transmembrane</keyword>
<organism evidence="3 4">
    <name type="scientific">Serinibacter salmoneus</name>
    <dbReference type="NCBI Taxonomy" id="556530"/>
    <lineage>
        <taxon>Bacteria</taxon>
        <taxon>Bacillati</taxon>
        <taxon>Actinomycetota</taxon>
        <taxon>Actinomycetes</taxon>
        <taxon>Micrococcales</taxon>
        <taxon>Beutenbergiaceae</taxon>
        <taxon>Serinibacter</taxon>
    </lineage>
</organism>
<evidence type="ECO:0000313" key="3">
    <source>
        <dbReference type="EMBL" id="PFG20696.1"/>
    </source>
</evidence>
<dbReference type="Proteomes" id="UP000224915">
    <property type="component" value="Unassembled WGS sequence"/>
</dbReference>
<evidence type="ECO:0008006" key="5">
    <source>
        <dbReference type="Google" id="ProtNLM"/>
    </source>
</evidence>
<dbReference type="NCBIfam" id="NF041390">
    <property type="entry name" value="TadE_Rv3655c"/>
    <property type="match status" value="1"/>
</dbReference>
<name>A0A2A9D2X6_9MICO</name>
<comment type="caution">
    <text evidence="3">The sequence shown here is derived from an EMBL/GenBank/DDBJ whole genome shotgun (WGS) entry which is preliminary data.</text>
</comment>
<gene>
    <name evidence="3" type="ORF">ATL40_2306</name>
</gene>
<dbReference type="RefSeq" id="WP_211283112.1">
    <property type="nucleotide sequence ID" value="NZ_PDJD01000001.1"/>
</dbReference>
<keyword evidence="2" id="KW-0472">Membrane</keyword>
<evidence type="ECO:0000313" key="4">
    <source>
        <dbReference type="Proteomes" id="UP000224915"/>
    </source>
</evidence>
<feature type="region of interest" description="Disordered" evidence="1">
    <location>
        <begin position="1"/>
        <end position="21"/>
    </location>
</feature>
<feature type="transmembrane region" description="Helical" evidence="2">
    <location>
        <begin position="29"/>
        <end position="49"/>
    </location>
</feature>
<accession>A0A2A9D2X6</accession>
<dbReference type="InterPro" id="IPR049790">
    <property type="entry name" value="Rv3655c/TadE"/>
</dbReference>
<proteinExistence type="predicted"/>
<keyword evidence="4" id="KW-1185">Reference proteome</keyword>
<evidence type="ECO:0000256" key="1">
    <source>
        <dbReference type="SAM" id="MobiDB-lite"/>
    </source>
</evidence>
<evidence type="ECO:0000256" key="2">
    <source>
        <dbReference type="SAM" id="Phobius"/>
    </source>
</evidence>
<dbReference type="AlphaFoldDB" id="A0A2A9D2X6"/>
<dbReference type="EMBL" id="PDJD01000001">
    <property type="protein sequence ID" value="PFG20696.1"/>
    <property type="molecule type" value="Genomic_DNA"/>
</dbReference>
<keyword evidence="2" id="KW-1133">Transmembrane helix</keyword>
<protein>
    <recommendedName>
        <fullName evidence="5">TadE-like protein</fullName>
    </recommendedName>
</protein>
<sequence length="135" mass="13307">MSARAGARAAGRCAGPGHQTERGGVTAELAVALPAVVLLLMTILGAAVVGRVQVECADAARVAARQASLGASAGEVRQVALSALAREGTVSIDAGGEWVRVRVSSPVDLVLGDLVVSGEAAAVPEPQGPAPVVVP</sequence>